<dbReference type="OrthoDB" id="3404132at2"/>
<dbReference type="PANTHER" id="PTHR46268">
    <property type="entry name" value="STRESS RESPONSE PROTEIN NHAX"/>
    <property type="match status" value="1"/>
</dbReference>
<proteinExistence type="inferred from homology"/>
<evidence type="ECO:0000313" key="4">
    <source>
        <dbReference type="Proteomes" id="UP000280344"/>
    </source>
</evidence>
<dbReference type="Gene3D" id="3.40.50.620">
    <property type="entry name" value="HUPs"/>
    <property type="match status" value="2"/>
</dbReference>
<evidence type="ECO:0000313" key="3">
    <source>
        <dbReference type="EMBL" id="AZQ76705.1"/>
    </source>
</evidence>
<gene>
    <name evidence="3" type="ORF">EJ997_04455</name>
</gene>
<evidence type="ECO:0000256" key="1">
    <source>
        <dbReference type="ARBA" id="ARBA00008791"/>
    </source>
</evidence>
<dbReference type="AlphaFoldDB" id="A0A3Q9G3G3"/>
<dbReference type="InterPro" id="IPR006015">
    <property type="entry name" value="Universal_stress_UspA"/>
</dbReference>
<dbReference type="KEGG" id="flh:EJ997_04455"/>
<reference evidence="3 4" key="1">
    <citation type="submission" date="2018-12" db="EMBL/GenBank/DDBJ databases">
        <title>Complete genome sequence of Flaviflexus sp. H23T48.</title>
        <authorList>
            <person name="Bae J.-W."/>
            <person name="Lee J.-Y."/>
        </authorList>
    </citation>
    <scope>NUCLEOTIDE SEQUENCE [LARGE SCALE GENOMIC DNA]</scope>
    <source>
        <strain evidence="3 4">H23T48</strain>
    </source>
</reference>
<feature type="domain" description="UspA" evidence="2">
    <location>
        <begin position="151"/>
        <end position="282"/>
    </location>
</feature>
<comment type="similarity">
    <text evidence="1">Belongs to the universal stress protein A family.</text>
</comment>
<dbReference type="PRINTS" id="PR01438">
    <property type="entry name" value="UNVRSLSTRESS"/>
</dbReference>
<dbReference type="SUPFAM" id="SSF52402">
    <property type="entry name" value="Adenine nucleotide alpha hydrolases-like"/>
    <property type="match status" value="2"/>
</dbReference>
<organism evidence="3 4">
    <name type="scientific">Flaviflexus ciconiae</name>
    <dbReference type="NCBI Taxonomy" id="2496867"/>
    <lineage>
        <taxon>Bacteria</taxon>
        <taxon>Bacillati</taxon>
        <taxon>Actinomycetota</taxon>
        <taxon>Actinomycetes</taxon>
        <taxon>Actinomycetales</taxon>
        <taxon>Actinomycetaceae</taxon>
        <taxon>Flaviflexus</taxon>
    </lineage>
</organism>
<keyword evidence="4" id="KW-1185">Reference proteome</keyword>
<name>A0A3Q9G3G3_9ACTO</name>
<dbReference type="InterPro" id="IPR006016">
    <property type="entry name" value="UspA"/>
</dbReference>
<dbReference type="InterPro" id="IPR014729">
    <property type="entry name" value="Rossmann-like_a/b/a_fold"/>
</dbReference>
<protein>
    <recommendedName>
        <fullName evidence="2">UspA domain-containing protein</fullName>
    </recommendedName>
</protein>
<sequence>MVCVPHDRPIIVGTDGSIRARYAVLEAARIADRYGKHLRIMSAYSPLFAILAYDPEPPKEEKERIEKILVDSKDAVLQKFPDLDVETEWVLGESAPSLIKASAYADLIVVGARGQGAVHRMLVGSVATKVAANAHCSTFVVRDAEYDMDGPITVGVGPEANSFRAVKAAFRYARAAGTSVRGLRAHQHSAAGLVNIPDGPRKDWLQGEIDKSVELSKKGFDEVAAKFPDVESEFVHIQAHATDSLIDAAGISRLIVVAPNGNGGDDKSLGSVALAVLHHAPAVLIAR</sequence>
<accession>A0A3Q9G3G3</accession>
<evidence type="ECO:0000259" key="2">
    <source>
        <dbReference type="Pfam" id="PF00582"/>
    </source>
</evidence>
<dbReference type="Proteomes" id="UP000280344">
    <property type="component" value="Chromosome"/>
</dbReference>
<feature type="domain" description="UspA" evidence="2">
    <location>
        <begin position="8"/>
        <end position="142"/>
    </location>
</feature>
<dbReference type="EMBL" id="CP034593">
    <property type="protein sequence ID" value="AZQ76705.1"/>
    <property type="molecule type" value="Genomic_DNA"/>
</dbReference>
<dbReference type="PANTHER" id="PTHR46268:SF6">
    <property type="entry name" value="UNIVERSAL STRESS PROTEIN UP12"/>
    <property type="match status" value="1"/>
</dbReference>
<dbReference type="Pfam" id="PF00582">
    <property type="entry name" value="Usp"/>
    <property type="match status" value="2"/>
</dbReference>